<evidence type="ECO:0000313" key="3">
    <source>
        <dbReference type="Proteomes" id="UP001209878"/>
    </source>
</evidence>
<gene>
    <name evidence="2" type="ORF">NP493_437g01012</name>
</gene>
<comment type="caution">
    <text evidence="2">The sequence shown here is derived from an EMBL/GenBank/DDBJ whole genome shotgun (WGS) entry which is preliminary data.</text>
</comment>
<keyword evidence="1" id="KW-0812">Transmembrane</keyword>
<proteinExistence type="predicted"/>
<keyword evidence="1" id="KW-1133">Transmembrane helix</keyword>
<keyword evidence="1" id="KW-0472">Membrane</keyword>
<feature type="transmembrane region" description="Helical" evidence="1">
    <location>
        <begin position="103"/>
        <end position="126"/>
    </location>
</feature>
<accession>A0AAD9L0L1</accession>
<reference evidence="2" key="1">
    <citation type="journal article" date="2023" name="Mol. Biol. Evol.">
        <title>Third-Generation Sequencing Reveals the Adaptive Role of the Epigenome in Three Deep-Sea Polychaetes.</title>
        <authorList>
            <person name="Perez M."/>
            <person name="Aroh O."/>
            <person name="Sun Y."/>
            <person name="Lan Y."/>
            <person name="Juniper S.K."/>
            <person name="Young C.R."/>
            <person name="Angers B."/>
            <person name="Qian P.Y."/>
        </authorList>
    </citation>
    <scope>NUCLEOTIDE SEQUENCE</scope>
    <source>
        <strain evidence="2">R07B-5</strain>
    </source>
</reference>
<evidence type="ECO:0000313" key="2">
    <source>
        <dbReference type="EMBL" id="KAK2180572.1"/>
    </source>
</evidence>
<dbReference type="EMBL" id="JAODUO010000437">
    <property type="protein sequence ID" value="KAK2180572.1"/>
    <property type="molecule type" value="Genomic_DNA"/>
</dbReference>
<dbReference type="Proteomes" id="UP001209878">
    <property type="component" value="Unassembled WGS sequence"/>
</dbReference>
<name>A0AAD9L0L1_RIDPI</name>
<keyword evidence="3" id="KW-1185">Reference proteome</keyword>
<organism evidence="2 3">
    <name type="scientific">Ridgeia piscesae</name>
    <name type="common">Tubeworm</name>
    <dbReference type="NCBI Taxonomy" id="27915"/>
    <lineage>
        <taxon>Eukaryota</taxon>
        <taxon>Metazoa</taxon>
        <taxon>Spiralia</taxon>
        <taxon>Lophotrochozoa</taxon>
        <taxon>Annelida</taxon>
        <taxon>Polychaeta</taxon>
        <taxon>Sedentaria</taxon>
        <taxon>Canalipalpata</taxon>
        <taxon>Sabellida</taxon>
        <taxon>Siboglinidae</taxon>
        <taxon>Ridgeia</taxon>
    </lineage>
</organism>
<sequence length="162" mass="17763">MMIQRILSLLRDVDFAGNTVGINMPMVVLPSSDVEVLSPMSGDVLKFVAKPLDCDVVKCRTEFVVVSPRWVGVKVRPPLCQRVVVSTVVVVVFGRVVGLGVVVVVVVVVVDVVVVVVVVDVVVVHITSMRGLFEHLSLLNAVIFPMMLSEYRQFCGLEYKLL</sequence>
<protein>
    <submittedName>
        <fullName evidence="2">Uncharacterized protein</fullName>
    </submittedName>
</protein>
<dbReference type="AlphaFoldDB" id="A0AAD9L0L1"/>
<evidence type="ECO:0000256" key="1">
    <source>
        <dbReference type="SAM" id="Phobius"/>
    </source>
</evidence>